<dbReference type="Pfam" id="PF20229">
    <property type="entry name" value="ChrB_N"/>
    <property type="match status" value="1"/>
</dbReference>
<accession>A0A8J3TMH6</accession>
<dbReference type="EMBL" id="BOOO01000016">
    <property type="protein sequence ID" value="GII29755.1"/>
    <property type="molecule type" value="Genomic_DNA"/>
</dbReference>
<name>A0A8J3TMH6_9ACTN</name>
<evidence type="ECO:0000256" key="1">
    <source>
        <dbReference type="SAM" id="MobiDB-lite"/>
    </source>
</evidence>
<feature type="domain" description="ChrB N-terminal" evidence="2">
    <location>
        <begin position="5"/>
        <end position="87"/>
    </location>
</feature>
<gene>
    <name evidence="3" type="ORF">Pmi06nite_31970</name>
</gene>
<dbReference type="InterPro" id="IPR046858">
    <property type="entry name" value="ChrB_N"/>
</dbReference>
<reference evidence="3 4" key="1">
    <citation type="submission" date="2021-01" db="EMBL/GenBank/DDBJ databases">
        <title>Whole genome shotgun sequence of Planotetraspora mira NBRC 15435.</title>
        <authorList>
            <person name="Komaki H."/>
            <person name="Tamura T."/>
        </authorList>
    </citation>
    <scope>NUCLEOTIDE SEQUENCE [LARGE SCALE GENOMIC DNA]</scope>
    <source>
        <strain evidence="3 4">NBRC 15435</strain>
    </source>
</reference>
<dbReference type="Proteomes" id="UP000650628">
    <property type="component" value="Unassembled WGS sequence"/>
</dbReference>
<sequence>MAEQRAERDAEYAEVVERTPAFLAEIQTETARGRATYAEVEESEADLERFEKWLAGIAARDYFNAPGGAAARAAVQQCRHALADFERAALHADTAGFNRPHSGGKAPLSEDDAAEE</sequence>
<evidence type="ECO:0000259" key="2">
    <source>
        <dbReference type="Pfam" id="PF20229"/>
    </source>
</evidence>
<dbReference type="AlphaFoldDB" id="A0A8J3TMH6"/>
<evidence type="ECO:0000313" key="3">
    <source>
        <dbReference type="EMBL" id="GII29755.1"/>
    </source>
</evidence>
<comment type="caution">
    <text evidence="3">The sequence shown here is derived from an EMBL/GenBank/DDBJ whole genome shotgun (WGS) entry which is preliminary data.</text>
</comment>
<feature type="region of interest" description="Disordered" evidence="1">
    <location>
        <begin position="94"/>
        <end position="116"/>
    </location>
</feature>
<organism evidence="3 4">
    <name type="scientific">Planotetraspora mira</name>
    <dbReference type="NCBI Taxonomy" id="58121"/>
    <lineage>
        <taxon>Bacteria</taxon>
        <taxon>Bacillati</taxon>
        <taxon>Actinomycetota</taxon>
        <taxon>Actinomycetes</taxon>
        <taxon>Streptosporangiales</taxon>
        <taxon>Streptosporangiaceae</taxon>
        <taxon>Planotetraspora</taxon>
    </lineage>
</organism>
<evidence type="ECO:0000313" key="4">
    <source>
        <dbReference type="Proteomes" id="UP000650628"/>
    </source>
</evidence>
<proteinExistence type="predicted"/>
<protein>
    <recommendedName>
        <fullName evidence="2">ChrB N-terminal domain-containing protein</fullName>
    </recommendedName>
</protein>
<keyword evidence="4" id="KW-1185">Reference proteome</keyword>